<evidence type="ECO:0000256" key="1">
    <source>
        <dbReference type="ARBA" id="ARBA00022729"/>
    </source>
</evidence>
<gene>
    <name evidence="5" type="ORF">SAMN02745121_04702</name>
</gene>
<feature type="compositionally biased region" description="Low complexity" evidence="4">
    <location>
        <begin position="29"/>
        <end position="50"/>
    </location>
</feature>
<reference evidence="6" key="1">
    <citation type="submission" date="2016-10" db="EMBL/GenBank/DDBJ databases">
        <authorList>
            <person name="Varghese N."/>
            <person name="Submissions S."/>
        </authorList>
    </citation>
    <scope>NUCLEOTIDE SEQUENCE [LARGE SCALE GENOMIC DNA]</scope>
    <source>
        <strain evidence="6">ATCC 25963</strain>
    </source>
</reference>
<accession>A0A1I2BIX3</accession>
<keyword evidence="2" id="KW-0677">Repeat</keyword>
<dbReference type="Gene3D" id="2.120.10.30">
    <property type="entry name" value="TolB, C-terminal domain"/>
    <property type="match status" value="1"/>
</dbReference>
<dbReference type="EMBL" id="FOMX01000015">
    <property type="protein sequence ID" value="SFE56009.1"/>
    <property type="molecule type" value="Genomic_DNA"/>
</dbReference>
<feature type="compositionally biased region" description="Low complexity" evidence="4">
    <location>
        <begin position="57"/>
        <end position="118"/>
    </location>
</feature>
<feature type="region of interest" description="Disordered" evidence="4">
    <location>
        <begin position="20"/>
        <end position="123"/>
    </location>
</feature>
<dbReference type="PANTHER" id="PTHR42754:SF1">
    <property type="entry name" value="LIPOPROTEIN"/>
    <property type="match status" value="1"/>
</dbReference>
<evidence type="ECO:0000256" key="2">
    <source>
        <dbReference type="ARBA" id="ARBA00022737"/>
    </source>
</evidence>
<sequence>MAWLSSRSHGRVRDGLISSLLAGCPTPSPGEETATAPTTGTSEEAGESPTATGAEPPTSTTDADATTTGTTDAPSTATGTTDEQSTAGTAGTSEATGAMTTTTDAETTSEDASSTGAGRDTCGDGVLDPGEACDDGNVLAGDGCLPNCTPGDGAALPPIGLPPESAWTCLTTIDAAVLGESSHVLVLGGWTGSPPVSAIVQGFALPNGQASPGSFVHPGPFDRFVDQVVTAADGDIVVAGHIYEDNQQAAGHLWLARVSAAGEVVWLREHVAIPMDPEDLALTPAGDIVLASRVAGWGGGIKPSLVQGFDQDGELQWEHAAPAGPEWHVGYRAVAIDPSGTIYVAGISQHMGDAKRRLLLAALAGDGTPQWQTETPAPLHLRVAPSGIVVTEDGTLLVAETESDTDVEFAGEPGLVAFDAAGGLLWWKTLSSPQFWNTWAGRIAAAPGGGALVAWGMSQEDISRTLVARYDEDGEALWEIVSDSQTGPRDAGLGADGRFYVLEGGSVRPYLP</sequence>
<dbReference type="InterPro" id="IPR011936">
    <property type="entry name" value="Myxo_disulph_rpt"/>
</dbReference>
<organism evidence="5 6">
    <name type="scientific">Nannocystis exedens</name>
    <dbReference type="NCBI Taxonomy" id="54"/>
    <lineage>
        <taxon>Bacteria</taxon>
        <taxon>Pseudomonadati</taxon>
        <taxon>Myxococcota</taxon>
        <taxon>Polyangia</taxon>
        <taxon>Nannocystales</taxon>
        <taxon>Nannocystaceae</taxon>
        <taxon>Nannocystis</taxon>
    </lineage>
</organism>
<evidence type="ECO:0000313" key="6">
    <source>
        <dbReference type="Proteomes" id="UP000199400"/>
    </source>
</evidence>
<dbReference type="RefSeq" id="WP_211302349.1">
    <property type="nucleotide sequence ID" value="NZ_FOMX01000015.1"/>
</dbReference>
<keyword evidence="3" id="KW-1015">Disulfide bond</keyword>
<keyword evidence="6" id="KW-1185">Reference proteome</keyword>
<dbReference type="InterPro" id="IPR011042">
    <property type="entry name" value="6-blade_b-propeller_TolB-like"/>
</dbReference>
<evidence type="ECO:0000256" key="3">
    <source>
        <dbReference type="ARBA" id="ARBA00023157"/>
    </source>
</evidence>
<evidence type="ECO:0000313" key="5">
    <source>
        <dbReference type="EMBL" id="SFE56009.1"/>
    </source>
</evidence>
<keyword evidence="1" id="KW-0732">Signal</keyword>
<proteinExistence type="predicted"/>
<dbReference type="AlphaFoldDB" id="A0A1I2BIX3"/>
<name>A0A1I2BIX3_9BACT</name>
<dbReference type="PANTHER" id="PTHR42754">
    <property type="entry name" value="ENDOGLUCANASE"/>
    <property type="match status" value="1"/>
</dbReference>
<dbReference type="SUPFAM" id="SSF101898">
    <property type="entry name" value="NHL repeat"/>
    <property type="match status" value="1"/>
</dbReference>
<evidence type="ECO:0000256" key="4">
    <source>
        <dbReference type="SAM" id="MobiDB-lite"/>
    </source>
</evidence>
<dbReference type="Proteomes" id="UP000199400">
    <property type="component" value="Unassembled WGS sequence"/>
</dbReference>
<protein>
    <submittedName>
        <fullName evidence="5">Myxococcus cysteine-rich repeat-containing protein</fullName>
    </submittedName>
</protein>
<dbReference type="NCBIfam" id="TIGR02232">
    <property type="entry name" value="myxo_disulf_rpt"/>
    <property type="match status" value="1"/>
</dbReference>